<dbReference type="EMBL" id="QXGM01000002">
    <property type="protein sequence ID" value="RSX54821.1"/>
    <property type="molecule type" value="Genomic_DNA"/>
</dbReference>
<dbReference type="GO" id="GO:0016491">
    <property type="term" value="F:oxidoreductase activity"/>
    <property type="evidence" value="ECO:0007669"/>
    <property type="project" value="InterPro"/>
</dbReference>
<dbReference type="Pfam" id="PF08240">
    <property type="entry name" value="ADH_N"/>
    <property type="match status" value="1"/>
</dbReference>
<organism evidence="2 3">
    <name type="scientific">Bifidobacterium dolichotidis</name>
    <dbReference type="NCBI Taxonomy" id="2306976"/>
    <lineage>
        <taxon>Bacteria</taxon>
        <taxon>Bacillati</taxon>
        <taxon>Actinomycetota</taxon>
        <taxon>Actinomycetes</taxon>
        <taxon>Bifidobacteriales</taxon>
        <taxon>Bifidobacteriaceae</taxon>
        <taxon>Bifidobacterium</taxon>
    </lineage>
</organism>
<dbReference type="OrthoDB" id="9787435at2"/>
<comment type="caution">
    <text evidence="2">The sequence shown here is derived from an EMBL/GenBank/DDBJ whole genome shotgun (WGS) entry which is preliminary data.</text>
</comment>
<dbReference type="AlphaFoldDB" id="A0A430FPR7"/>
<dbReference type="InterPro" id="IPR013149">
    <property type="entry name" value="ADH-like_C"/>
</dbReference>
<feature type="domain" description="Enoyl reductase (ER)" evidence="1">
    <location>
        <begin position="65"/>
        <end position="337"/>
    </location>
</feature>
<proteinExistence type="predicted"/>
<name>A0A430FPR7_9BIFI</name>
<keyword evidence="3" id="KW-1185">Reference proteome</keyword>
<dbReference type="SMART" id="SM00829">
    <property type="entry name" value="PKS_ER"/>
    <property type="match status" value="1"/>
</dbReference>
<evidence type="ECO:0000259" key="1">
    <source>
        <dbReference type="SMART" id="SM00829"/>
    </source>
</evidence>
<dbReference type="PANTHER" id="PTHR45033">
    <property type="match status" value="1"/>
</dbReference>
<dbReference type="InterPro" id="IPR020843">
    <property type="entry name" value="ER"/>
</dbReference>
<dbReference type="Gene3D" id="3.90.180.10">
    <property type="entry name" value="Medium-chain alcohol dehydrogenases, catalytic domain"/>
    <property type="match status" value="1"/>
</dbReference>
<accession>A0A430FPR7</accession>
<dbReference type="Proteomes" id="UP000287609">
    <property type="component" value="Unassembled WGS sequence"/>
</dbReference>
<dbReference type="SUPFAM" id="SSF51735">
    <property type="entry name" value="NAD(P)-binding Rossmann-fold domains"/>
    <property type="match status" value="1"/>
</dbReference>
<sequence>MRAVVAAEINPNEPLAALSVTDMPEPAARQEWASIRTQAVTVNHHDLWSLQGVGLQASRLPMILGTDVCGVVETALDGRPDLPVGSEVVAYTVVGLNGQPGDASVGTEQGVASGERRSILSEYYAGTMAEYTSVPVANLFAKPQHLTAAQAAALGTSWLTAYSMLFTAAGVKPGDSVLIQGAGGGVSTAAVQMAHAAGLEVFVCSRSEAKRSRVVQLGADWAGEPGERLPHKVDAVLDSVGSTTWAHSVRSVRPGGTIAVCGATTGDMPGAELTRIFFQDLRVQGVTMGSRADFARMLRFVEHQRLVPVIAQTWTVNQARQAFVAVMEGTQFGKAAIAF</sequence>
<dbReference type="Gene3D" id="3.40.50.720">
    <property type="entry name" value="NAD(P)-binding Rossmann-like Domain"/>
    <property type="match status" value="1"/>
</dbReference>
<dbReference type="InterPro" id="IPR052711">
    <property type="entry name" value="Zinc_ADH-like"/>
</dbReference>
<dbReference type="SUPFAM" id="SSF50129">
    <property type="entry name" value="GroES-like"/>
    <property type="match status" value="1"/>
</dbReference>
<dbReference type="InterPro" id="IPR013154">
    <property type="entry name" value="ADH-like_N"/>
</dbReference>
<dbReference type="RefSeq" id="WP_125963518.1">
    <property type="nucleotide sequence ID" value="NZ_QXGM01000002.1"/>
</dbReference>
<evidence type="ECO:0000313" key="2">
    <source>
        <dbReference type="EMBL" id="RSX54821.1"/>
    </source>
</evidence>
<dbReference type="Pfam" id="PF00107">
    <property type="entry name" value="ADH_zinc_N"/>
    <property type="match status" value="1"/>
</dbReference>
<reference evidence="2 3" key="1">
    <citation type="submission" date="2018-09" db="EMBL/GenBank/DDBJ databases">
        <title>Characterization of the phylogenetic diversity of five novel species belonging to the genus Bifidobacterium.</title>
        <authorList>
            <person name="Lugli G.A."/>
            <person name="Duranti S."/>
            <person name="Milani C."/>
        </authorList>
    </citation>
    <scope>NUCLEOTIDE SEQUENCE [LARGE SCALE GENOMIC DNA]</scope>
    <source>
        <strain evidence="2 3">2036B</strain>
    </source>
</reference>
<dbReference type="PANTHER" id="PTHR45033:SF3">
    <property type="entry name" value="DEHYDROGENASE, PUTATIVE (AFU_ORTHOLOGUE AFUA_2G13270)-RELATED"/>
    <property type="match status" value="1"/>
</dbReference>
<evidence type="ECO:0000313" key="3">
    <source>
        <dbReference type="Proteomes" id="UP000287609"/>
    </source>
</evidence>
<dbReference type="InterPro" id="IPR011032">
    <property type="entry name" value="GroES-like_sf"/>
</dbReference>
<gene>
    <name evidence="2" type="ORF">D2E26_0875</name>
</gene>
<protein>
    <submittedName>
        <fullName evidence="2">Quinone oxidoreductase</fullName>
    </submittedName>
</protein>
<dbReference type="InterPro" id="IPR036291">
    <property type="entry name" value="NAD(P)-bd_dom_sf"/>
</dbReference>